<dbReference type="PROSITE" id="PS50887">
    <property type="entry name" value="GGDEF"/>
    <property type="match status" value="2"/>
</dbReference>
<dbReference type="InterPro" id="IPR029787">
    <property type="entry name" value="Nucleotide_cyclase"/>
</dbReference>
<feature type="domain" description="PAC" evidence="2">
    <location>
        <begin position="489"/>
        <end position="541"/>
    </location>
</feature>
<dbReference type="Pfam" id="PF13426">
    <property type="entry name" value="PAS_9"/>
    <property type="match status" value="1"/>
</dbReference>
<dbReference type="Gene3D" id="3.30.70.270">
    <property type="match status" value="2"/>
</dbReference>
<dbReference type="PROSITE" id="PS50112">
    <property type="entry name" value="PAS"/>
    <property type="match status" value="1"/>
</dbReference>
<feature type="domain" description="GGDEF" evidence="4">
    <location>
        <begin position="709"/>
        <end position="842"/>
    </location>
</feature>
<dbReference type="Gene3D" id="3.10.450.50">
    <property type="match status" value="1"/>
</dbReference>
<feature type="domain" description="PAC" evidence="2">
    <location>
        <begin position="625"/>
        <end position="677"/>
    </location>
</feature>
<dbReference type="Pfam" id="PF00990">
    <property type="entry name" value="GGDEF"/>
    <property type="match status" value="2"/>
</dbReference>
<dbReference type="Gene3D" id="3.20.20.450">
    <property type="entry name" value="EAL domain"/>
    <property type="match status" value="1"/>
</dbReference>
<dbReference type="InterPro" id="IPR013655">
    <property type="entry name" value="PAS_fold_3"/>
</dbReference>
<dbReference type="InterPro" id="IPR035919">
    <property type="entry name" value="EAL_sf"/>
</dbReference>
<dbReference type="InterPro" id="IPR001633">
    <property type="entry name" value="EAL_dom"/>
</dbReference>
<dbReference type="PANTHER" id="PTHR44757:SF2">
    <property type="entry name" value="BIOFILM ARCHITECTURE MAINTENANCE PROTEIN MBAA"/>
    <property type="match status" value="1"/>
</dbReference>
<evidence type="ECO:0000259" key="3">
    <source>
        <dbReference type="PROSITE" id="PS50883"/>
    </source>
</evidence>
<dbReference type="InterPro" id="IPR000014">
    <property type="entry name" value="PAS"/>
</dbReference>
<feature type="domain" description="EAL" evidence="3">
    <location>
        <begin position="1298"/>
        <end position="1552"/>
    </location>
</feature>
<dbReference type="Pfam" id="PF13188">
    <property type="entry name" value="PAS_8"/>
    <property type="match status" value="1"/>
</dbReference>
<protein>
    <submittedName>
        <fullName evidence="5">EAL domain-containing protein</fullName>
    </submittedName>
</protein>
<comment type="caution">
    <text evidence="5">The sequence shown here is derived from an EMBL/GenBank/DDBJ whole genome shotgun (WGS) entry which is preliminary data.</text>
</comment>
<dbReference type="SMART" id="SM00267">
    <property type="entry name" value="GGDEF"/>
    <property type="match status" value="2"/>
</dbReference>
<dbReference type="InterPro" id="IPR029016">
    <property type="entry name" value="GAF-like_dom_sf"/>
</dbReference>
<dbReference type="CDD" id="cd00130">
    <property type="entry name" value="PAS"/>
    <property type="match status" value="3"/>
</dbReference>
<dbReference type="SUPFAM" id="SSF141868">
    <property type="entry name" value="EAL domain-like"/>
    <property type="match status" value="1"/>
</dbReference>
<sequence length="1557" mass="177977">MADILTERQSRAFSRLKAMMHTYLVERDVEKTLSFYTEDIQSIGTGAQEVALNKSELRKLIEDEIKQDPIPFQIAFKQVVASEHTDISLYAVVQVKKQLSGGIPIQVEMRQSAMLCEVEGTFYIKAVHVSFPAAQQTEEEFFPIIFGEQLLSQQASKIDRKLLQLVGEALPGGIMGGYCEPDFPLYFINDRMLEYLGYPTYDAFVESVDGLVINCIYPSDREHVIQTVFNAFQTGDTYTVTYRMFKADGGFVWVYDKGRKITVEDGREVIISVCFDVTAQVEAENELSFIAQSQIGGLFKARIDEGFTILYANECYYQIHGYTQQEIQDKLQNHAVHLVYPEDLPEVSQKIEKAIQQGQTSLCLEYRIIRGNGQLAWIHASAGLTHTNEGMILSGMVINIDERKHFEQQLQWSESRFQIAIEQTKINVWEYDLKTRCIIQTDKSHQVFGGEKTIRNVPDSLIQSESIHPDDAQKYLDLYEQLYQGAATAQAVVRILATDGKYYWEKINYTNIFDPDGRPVRAVAVSEDITAQKEAEQRFFQEEHLLEMLSADVLISAKINLTQNKVLRIWSENYQPNSFQDLVTYDQLYREILACIANKGDQKRFEETFSIEALEQAISENRQTLHHEYRCTTANGKIIWCSFHLAILCDPESSELYALCYVRDINERKKTELALRERAERDALTGLYNRQTAESMIGQLLSQNQEQKGLCAFFIIDMDDFKQINDKYGHHIGDKLLEEIGRILRVESDGNSIAGRFGGDEFILFFEQIPNRKTATEAAEKVCRKLNISFSVGNEPLCTSASVGVVISEIKGTSFQKLFQQADSALYDAKFQGKAQFTCFNGHSQTHTMGMLYDGCIAKRHLGAECMMDELDDAIFVIDEINHSILFMNESAQREFDLEDYHGRKCYEVLQGFSQPCVFCQNHLPEEQGFKTRENLNSRLHKRFMIRDKIIHWDGARARLEIFTDLTKHEAQLNSKVLAEHVLLECASLLLTTKSLEHAVQGVLENLGKFYRADRTYYVKVKDFEIQVSPEDWCAQGVFPAQNENERIAHSQISDWLADLKEKRVVLFHEIEQIQTLFPEKFAILTEKNVQTFAAVALLDDSNLIGYIGIENPRGNLDNTTLLQSLSYFMTNEIMKRRIQVQQKHLADHDLMTGLLNWECYTRSISQLHPEALSSLGAVVADVNHLRLINQEYGHDYGDSLLQNLAGLMIQEFGKQAAFRIAGDSFVALSQDITYETFMSKVQRLRSLSNNACPGCVSFGFSWEDEDIIPNQVLNIAWDYLTMIKHTKGDPCHDDRLRAIRLERLKAALDNRNFQVYLQPKAEIKSGEIKGAEALVRYSDELHGTVPPMSFIPQLEAENNIHYIDFFVLEEVCKTLRSWLDRGLPVFPISINFSRCTLIKEHVVDTINAIANRYRIDRSLLEIEITESMGELNRRTLTEISQQVIDAGYRLSLDDFGSEYSNISILSALPISGLKFDKSVMNDLYSNATTRLLVENLIHVCHEMGIDSIAEGVEEKEQLDILKSFGCTYAQGYFFNKPLPIKDFERKYLEGSMWIIG</sequence>
<evidence type="ECO:0000313" key="6">
    <source>
        <dbReference type="Proteomes" id="UP000632659"/>
    </source>
</evidence>
<dbReference type="InterPro" id="IPR000160">
    <property type="entry name" value="GGDEF_dom"/>
</dbReference>
<dbReference type="SMART" id="SM00086">
    <property type="entry name" value="PAC"/>
    <property type="match status" value="4"/>
</dbReference>
<dbReference type="InterPro" id="IPR001610">
    <property type="entry name" value="PAC"/>
</dbReference>
<dbReference type="SUPFAM" id="SSF55785">
    <property type="entry name" value="PYP-like sensor domain (PAS domain)"/>
    <property type="match status" value="4"/>
</dbReference>
<organism evidence="5 6">
    <name type="scientific">Massiliimalia timonensis</name>
    <dbReference type="NCBI Taxonomy" id="1987501"/>
    <lineage>
        <taxon>Bacteria</taxon>
        <taxon>Bacillati</taxon>
        <taxon>Bacillota</taxon>
        <taxon>Clostridia</taxon>
        <taxon>Eubacteriales</taxon>
        <taxon>Oscillospiraceae</taxon>
        <taxon>Massiliimalia</taxon>
    </lineage>
</organism>
<evidence type="ECO:0000259" key="1">
    <source>
        <dbReference type="PROSITE" id="PS50112"/>
    </source>
</evidence>
<dbReference type="EMBL" id="JACRTL010000003">
    <property type="protein sequence ID" value="MBC8610928.1"/>
    <property type="molecule type" value="Genomic_DNA"/>
</dbReference>
<dbReference type="NCBIfam" id="TIGR00229">
    <property type="entry name" value="sensory_box"/>
    <property type="match status" value="3"/>
</dbReference>
<accession>A0A8J6PCJ1</accession>
<dbReference type="Gene3D" id="3.30.450.40">
    <property type="match status" value="1"/>
</dbReference>
<dbReference type="CDD" id="cd01949">
    <property type="entry name" value="GGDEF"/>
    <property type="match status" value="1"/>
</dbReference>
<feature type="domain" description="PAC" evidence="2">
    <location>
        <begin position="362"/>
        <end position="412"/>
    </location>
</feature>
<dbReference type="Pfam" id="PF13474">
    <property type="entry name" value="SnoaL_3"/>
    <property type="match status" value="1"/>
</dbReference>
<feature type="domain" description="PAS" evidence="1">
    <location>
        <begin position="283"/>
        <end position="358"/>
    </location>
</feature>
<dbReference type="InterPro" id="IPR043128">
    <property type="entry name" value="Rev_trsase/Diguanyl_cyclase"/>
</dbReference>
<dbReference type="Proteomes" id="UP000632659">
    <property type="component" value="Unassembled WGS sequence"/>
</dbReference>
<evidence type="ECO:0000259" key="2">
    <source>
        <dbReference type="PROSITE" id="PS50113"/>
    </source>
</evidence>
<dbReference type="NCBIfam" id="TIGR00254">
    <property type="entry name" value="GGDEF"/>
    <property type="match status" value="2"/>
</dbReference>
<name>A0A8J6PCJ1_9FIRM</name>
<proteinExistence type="predicted"/>
<evidence type="ECO:0000313" key="5">
    <source>
        <dbReference type="EMBL" id="MBC8610928.1"/>
    </source>
</evidence>
<dbReference type="Pfam" id="PF00563">
    <property type="entry name" value="EAL"/>
    <property type="match status" value="1"/>
</dbReference>
<reference evidence="5" key="1">
    <citation type="submission" date="2020-08" db="EMBL/GenBank/DDBJ databases">
        <title>Genome public.</title>
        <authorList>
            <person name="Liu C."/>
            <person name="Sun Q."/>
        </authorList>
    </citation>
    <scope>NUCLEOTIDE SEQUENCE</scope>
    <source>
        <strain evidence="5">NSJ-15</strain>
    </source>
</reference>
<gene>
    <name evidence="5" type="ORF">H8702_07300</name>
</gene>
<dbReference type="InterPro" id="IPR037401">
    <property type="entry name" value="SnoaL-like"/>
</dbReference>
<dbReference type="Gene3D" id="3.30.450.20">
    <property type="entry name" value="PAS domain"/>
    <property type="match status" value="4"/>
</dbReference>
<evidence type="ECO:0000259" key="4">
    <source>
        <dbReference type="PROSITE" id="PS50887"/>
    </source>
</evidence>
<dbReference type="SMART" id="SM00052">
    <property type="entry name" value="EAL"/>
    <property type="match status" value="1"/>
</dbReference>
<dbReference type="SUPFAM" id="SSF55073">
    <property type="entry name" value="Nucleotide cyclase"/>
    <property type="match status" value="2"/>
</dbReference>
<dbReference type="InterPro" id="IPR052155">
    <property type="entry name" value="Biofilm_reg_signaling"/>
</dbReference>
<dbReference type="PROSITE" id="PS50113">
    <property type="entry name" value="PAC"/>
    <property type="match status" value="4"/>
</dbReference>
<dbReference type="InterPro" id="IPR000700">
    <property type="entry name" value="PAS-assoc_C"/>
</dbReference>
<dbReference type="SMART" id="SM00091">
    <property type="entry name" value="PAS"/>
    <property type="match status" value="4"/>
</dbReference>
<dbReference type="RefSeq" id="WP_187536481.1">
    <property type="nucleotide sequence ID" value="NZ_JACRTL010000003.1"/>
</dbReference>
<dbReference type="Pfam" id="PF08447">
    <property type="entry name" value="PAS_3"/>
    <property type="match status" value="3"/>
</dbReference>
<dbReference type="PROSITE" id="PS50883">
    <property type="entry name" value="EAL"/>
    <property type="match status" value="1"/>
</dbReference>
<keyword evidence="6" id="KW-1185">Reference proteome</keyword>
<feature type="domain" description="GGDEF" evidence="4">
    <location>
        <begin position="1174"/>
        <end position="1302"/>
    </location>
</feature>
<feature type="domain" description="PAC" evidence="2">
    <location>
        <begin position="238"/>
        <end position="289"/>
    </location>
</feature>
<dbReference type="CDD" id="cd01948">
    <property type="entry name" value="EAL"/>
    <property type="match status" value="1"/>
</dbReference>
<dbReference type="InterPro" id="IPR035965">
    <property type="entry name" value="PAS-like_dom_sf"/>
</dbReference>
<dbReference type="PANTHER" id="PTHR44757">
    <property type="entry name" value="DIGUANYLATE CYCLASE DGCP"/>
    <property type="match status" value="1"/>
</dbReference>